<evidence type="ECO:0000313" key="2">
    <source>
        <dbReference type="Proteomes" id="UP001060085"/>
    </source>
</evidence>
<dbReference type="Proteomes" id="UP001060085">
    <property type="component" value="Linkage Group LG01"/>
</dbReference>
<comment type="caution">
    <text evidence="1">The sequence shown here is derived from an EMBL/GenBank/DDBJ whole genome shotgun (WGS) entry which is preliminary data.</text>
</comment>
<name>A0ACC0CB39_CATRO</name>
<proteinExistence type="predicted"/>
<dbReference type="EMBL" id="CM044701">
    <property type="protein sequence ID" value="KAI5682004.1"/>
    <property type="molecule type" value="Genomic_DNA"/>
</dbReference>
<evidence type="ECO:0000313" key="1">
    <source>
        <dbReference type="EMBL" id="KAI5682004.1"/>
    </source>
</evidence>
<gene>
    <name evidence="1" type="ORF">M9H77_03232</name>
</gene>
<protein>
    <submittedName>
        <fullName evidence="1">Uncharacterized protein</fullName>
    </submittedName>
</protein>
<accession>A0ACC0CB39</accession>
<keyword evidence="2" id="KW-1185">Reference proteome</keyword>
<reference evidence="2" key="1">
    <citation type="journal article" date="2023" name="Nat. Plants">
        <title>Single-cell RNA sequencing provides a high-resolution roadmap for understanding the multicellular compartmentation of specialized metabolism.</title>
        <authorList>
            <person name="Sun S."/>
            <person name="Shen X."/>
            <person name="Li Y."/>
            <person name="Li Y."/>
            <person name="Wang S."/>
            <person name="Li R."/>
            <person name="Zhang H."/>
            <person name="Shen G."/>
            <person name="Guo B."/>
            <person name="Wei J."/>
            <person name="Xu J."/>
            <person name="St-Pierre B."/>
            <person name="Chen S."/>
            <person name="Sun C."/>
        </authorList>
    </citation>
    <scope>NUCLEOTIDE SEQUENCE [LARGE SCALE GENOMIC DNA]</scope>
</reference>
<organism evidence="1 2">
    <name type="scientific">Catharanthus roseus</name>
    <name type="common">Madagascar periwinkle</name>
    <name type="synonym">Vinca rosea</name>
    <dbReference type="NCBI Taxonomy" id="4058"/>
    <lineage>
        <taxon>Eukaryota</taxon>
        <taxon>Viridiplantae</taxon>
        <taxon>Streptophyta</taxon>
        <taxon>Embryophyta</taxon>
        <taxon>Tracheophyta</taxon>
        <taxon>Spermatophyta</taxon>
        <taxon>Magnoliopsida</taxon>
        <taxon>eudicotyledons</taxon>
        <taxon>Gunneridae</taxon>
        <taxon>Pentapetalae</taxon>
        <taxon>asterids</taxon>
        <taxon>lamiids</taxon>
        <taxon>Gentianales</taxon>
        <taxon>Apocynaceae</taxon>
        <taxon>Rauvolfioideae</taxon>
        <taxon>Vinceae</taxon>
        <taxon>Catharanthinae</taxon>
        <taxon>Catharanthus</taxon>
    </lineage>
</organism>
<sequence length="457" mass="50237">MYSPEAISRDISSNLMYSTNNNSSSGFKHGFLDGGFLKGKEILGSGSDLFLNQHQPQHQQQQNGSLMRYRSAPSSYFASFLDANNTTNNSNNSNNGDSSESDSIFSTFMNCNEPGGNDLGRRHQNDHRNNQGLQVSGSMKMEMNEVQSNPQMLQNGNGFSGSDNLVQMGYQAAVSAGGGTVVGSYSVPVGVENQVQMAINNNANHSNLIRQSSSPAGFFNGFDVMREVGKFRSSNGDTSSSTSGFNNHMNFSSGPSSSTRYMPSIAEDGSETVRAANQENVQLGNRNENGRGYAPGFSSESWNDSAFSSLKRNRDGDLKIFSDFNGLENQDGEARNYTTSLTHHLSLPKTAGEMAAVEKYLQFQQDSVVPCKIRAKRGCATHPRSIAERMRRTRISDRMKKLQELFPNMDKQTNTADMLDLAVEYIKDLQNQVQTLTETRAKCKCSKPQQQCQNSTT</sequence>